<evidence type="ECO:0000256" key="1">
    <source>
        <dbReference type="ARBA" id="ARBA00022741"/>
    </source>
</evidence>
<dbReference type="InterPro" id="IPR027417">
    <property type="entry name" value="P-loop_NTPase"/>
</dbReference>
<dbReference type="GO" id="GO:0005525">
    <property type="term" value="F:GTP binding"/>
    <property type="evidence" value="ECO:0007669"/>
    <property type="project" value="UniProtKB-KW"/>
</dbReference>
<proteinExistence type="predicted"/>
<dbReference type="OrthoDB" id="2011769at2759"/>
<protein>
    <submittedName>
        <fullName evidence="3">ADP-ribosylation factor 2</fullName>
    </submittedName>
</protein>
<dbReference type="Proteomes" id="UP000700334">
    <property type="component" value="Unassembled WGS sequence"/>
</dbReference>
<dbReference type="InterPro" id="IPR006689">
    <property type="entry name" value="Small_GTPase_ARF/SAR"/>
</dbReference>
<organism evidence="3 4">
    <name type="scientific">Galemys pyrenaicus</name>
    <name type="common">Iberian desman</name>
    <name type="synonym">Pyrenean desman</name>
    <dbReference type="NCBI Taxonomy" id="202257"/>
    <lineage>
        <taxon>Eukaryota</taxon>
        <taxon>Metazoa</taxon>
        <taxon>Chordata</taxon>
        <taxon>Craniata</taxon>
        <taxon>Vertebrata</taxon>
        <taxon>Euteleostomi</taxon>
        <taxon>Mammalia</taxon>
        <taxon>Eutheria</taxon>
        <taxon>Laurasiatheria</taxon>
        <taxon>Eulipotyphla</taxon>
        <taxon>Talpidae</taxon>
        <taxon>Galemys</taxon>
    </lineage>
</organism>
<accession>A0A8J5ZV26</accession>
<comment type="caution">
    <text evidence="3">The sequence shown here is derived from an EMBL/GenBank/DDBJ whole genome shotgun (WGS) entry which is preliminary data.</text>
</comment>
<keyword evidence="1" id="KW-0547">Nucleotide-binding</keyword>
<evidence type="ECO:0000313" key="3">
    <source>
        <dbReference type="EMBL" id="KAG8508198.1"/>
    </source>
</evidence>
<keyword evidence="4" id="KW-1185">Reference proteome</keyword>
<reference evidence="3" key="1">
    <citation type="journal article" date="2021" name="Evol. Appl.">
        <title>The genome of the Pyrenean desman and the effects of bottlenecks and inbreeding on the genomic landscape of an endangered species.</title>
        <authorList>
            <person name="Escoda L."/>
            <person name="Castresana J."/>
        </authorList>
    </citation>
    <scope>NUCLEOTIDE SEQUENCE</scope>
    <source>
        <strain evidence="3">IBE-C5619</strain>
    </source>
</reference>
<name>A0A8J5ZV26_GALPY</name>
<dbReference type="AlphaFoldDB" id="A0A8J5ZV26"/>
<dbReference type="InterPro" id="IPR024156">
    <property type="entry name" value="Small_GTPase_ARF"/>
</dbReference>
<evidence type="ECO:0000256" key="2">
    <source>
        <dbReference type="ARBA" id="ARBA00023134"/>
    </source>
</evidence>
<keyword evidence="2" id="KW-0342">GTP-binding</keyword>
<dbReference type="Gene3D" id="3.40.50.300">
    <property type="entry name" value="P-loop containing nucleotide triphosphate hydrolases"/>
    <property type="match status" value="1"/>
</dbReference>
<dbReference type="Pfam" id="PF00025">
    <property type="entry name" value="Arf"/>
    <property type="match status" value="1"/>
</dbReference>
<dbReference type="EMBL" id="JAGFMF010012057">
    <property type="protein sequence ID" value="KAG8508198.1"/>
    <property type="molecule type" value="Genomic_DNA"/>
</dbReference>
<gene>
    <name evidence="3" type="ORF">J0S82_005311</name>
</gene>
<evidence type="ECO:0000313" key="4">
    <source>
        <dbReference type="Proteomes" id="UP000700334"/>
    </source>
</evidence>
<dbReference type="GO" id="GO:0003924">
    <property type="term" value="F:GTPase activity"/>
    <property type="evidence" value="ECO:0007669"/>
    <property type="project" value="InterPro"/>
</dbReference>
<sequence>MERVNKACKELMRMLAMDELRDAILLMFTNKQHLPNATNTAEITDKLGLHSAPQELVYSGHLCHQQGWAL</sequence>
<dbReference type="PANTHER" id="PTHR11711">
    <property type="entry name" value="ADP RIBOSYLATION FACTOR-RELATED"/>
    <property type="match status" value="1"/>
</dbReference>